<dbReference type="Gene3D" id="3.40.50.720">
    <property type="entry name" value="NAD(P)-binding Rossmann-like Domain"/>
    <property type="match status" value="1"/>
</dbReference>
<comment type="similarity">
    <text evidence="2">Belongs to the short-chain dehydrogenases/reductases (SDR) family.</text>
</comment>
<dbReference type="AlphaFoldDB" id="A0AAQ4F7L5"/>
<keyword evidence="4" id="KW-1185">Reference proteome</keyword>
<evidence type="ECO:0008006" key="5">
    <source>
        <dbReference type="Google" id="ProtNLM"/>
    </source>
</evidence>
<comment type="caution">
    <text evidence="3">The sequence shown here is derived from an EMBL/GenBank/DDBJ whole genome shotgun (WGS) entry which is preliminary data.</text>
</comment>
<organism evidence="3 4">
    <name type="scientific">Amblyomma americanum</name>
    <name type="common">Lone star tick</name>
    <dbReference type="NCBI Taxonomy" id="6943"/>
    <lineage>
        <taxon>Eukaryota</taxon>
        <taxon>Metazoa</taxon>
        <taxon>Ecdysozoa</taxon>
        <taxon>Arthropoda</taxon>
        <taxon>Chelicerata</taxon>
        <taxon>Arachnida</taxon>
        <taxon>Acari</taxon>
        <taxon>Parasitiformes</taxon>
        <taxon>Ixodida</taxon>
        <taxon>Ixodoidea</taxon>
        <taxon>Ixodidae</taxon>
        <taxon>Amblyomminae</taxon>
        <taxon>Amblyomma</taxon>
    </lineage>
</organism>
<evidence type="ECO:0000256" key="1">
    <source>
        <dbReference type="ARBA" id="ARBA00023002"/>
    </source>
</evidence>
<sequence length="281" mass="31089">MSGKTVIITGANSGVGKETARELCRRGARVILACRDVDKARLAASDIAGETGVQPLCMQLDLCSFESVRHFAQQVLEREQRLDVLINNAGALPPPERRETEDGFEVTFQANHLGHFLLTNLLLGLLKKTAPSRIINVGSTAHWFGRFEVDNIGFKRYIQNRIYSNTKLYNMLFTVELAQRLAGTGVTANCCHPGFVKSHLADRTGDFHARLVDFLVHMFGKSVRDGAQTSVHLAVSEEVRGESGKMFADCKPSWAVPRWATNPRHAELLWEVSHSMAGLSS</sequence>
<accession>A0AAQ4F7L5</accession>
<gene>
    <name evidence="3" type="ORF">V5799_015591</name>
</gene>
<dbReference type="Proteomes" id="UP001321473">
    <property type="component" value="Unassembled WGS sequence"/>
</dbReference>
<evidence type="ECO:0000313" key="3">
    <source>
        <dbReference type="EMBL" id="KAK8783069.1"/>
    </source>
</evidence>
<dbReference type="SUPFAM" id="SSF51735">
    <property type="entry name" value="NAD(P)-binding Rossmann-fold domains"/>
    <property type="match status" value="1"/>
</dbReference>
<dbReference type="InterPro" id="IPR036291">
    <property type="entry name" value="NAD(P)-bd_dom_sf"/>
</dbReference>
<dbReference type="GO" id="GO:0016491">
    <property type="term" value="F:oxidoreductase activity"/>
    <property type="evidence" value="ECO:0007669"/>
    <property type="project" value="UniProtKB-KW"/>
</dbReference>
<dbReference type="PANTHER" id="PTHR43157:SF31">
    <property type="entry name" value="PHOSPHATIDYLINOSITOL-GLYCAN BIOSYNTHESIS CLASS F PROTEIN"/>
    <property type="match status" value="1"/>
</dbReference>
<dbReference type="PANTHER" id="PTHR43157">
    <property type="entry name" value="PHOSPHATIDYLINOSITOL-GLYCAN BIOSYNTHESIS CLASS F PROTEIN-RELATED"/>
    <property type="match status" value="1"/>
</dbReference>
<dbReference type="EMBL" id="JARKHS020005913">
    <property type="protein sequence ID" value="KAK8783069.1"/>
    <property type="molecule type" value="Genomic_DNA"/>
</dbReference>
<dbReference type="PRINTS" id="PR00080">
    <property type="entry name" value="SDRFAMILY"/>
</dbReference>
<dbReference type="Pfam" id="PF00106">
    <property type="entry name" value="adh_short"/>
    <property type="match status" value="1"/>
</dbReference>
<dbReference type="InterPro" id="IPR002347">
    <property type="entry name" value="SDR_fam"/>
</dbReference>
<keyword evidence="1" id="KW-0560">Oxidoreductase</keyword>
<protein>
    <recommendedName>
        <fullName evidence="5">Dehydrogenase with different specificities related to short-chain alcohol dehydrogenase</fullName>
    </recommendedName>
</protein>
<name>A0AAQ4F7L5_AMBAM</name>
<evidence type="ECO:0000313" key="4">
    <source>
        <dbReference type="Proteomes" id="UP001321473"/>
    </source>
</evidence>
<dbReference type="PRINTS" id="PR00081">
    <property type="entry name" value="GDHRDH"/>
</dbReference>
<evidence type="ECO:0000256" key="2">
    <source>
        <dbReference type="RuleBase" id="RU000363"/>
    </source>
</evidence>
<proteinExistence type="inferred from homology"/>
<reference evidence="3 4" key="1">
    <citation type="journal article" date="2023" name="Arcadia Sci">
        <title>De novo assembly of a long-read Amblyomma americanum tick genome.</title>
        <authorList>
            <person name="Chou S."/>
            <person name="Poskanzer K.E."/>
            <person name="Rollins M."/>
            <person name="Thuy-Boun P.S."/>
        </authorList>
    </citation>
    <scope>NUCLEOTIDE SEQUENCE [LARGE SCALE GENOMIC DNA]</scope>
    <source>
        <strain evidence="3">F_SG_1</strain>
        <tissue evidence="3">Salivary glands</tissue>
    </source>
</reference>